<feature type="region of interest" description="Disordered" evidence="2">
    <location>
        <begin position="154"/>
        <end position="182"/>
    </location>
</feature>
<evidence type="ECO:0000259" key="3">
    <source>
        <dbReference type="PROSITE" id="PS51222"/>
    </source>
</evidence>
<gene>
    <name evidence="4" type="ORF">Taro_027720</name>
</gene>
<sequence>MTGAQTTTKSEGADEELMVFKVAVSDSALVEASAPVVPSGISLKEASDTDSNAESSVTVLVKVTEEASTLIHREMAGDKVVVTDEQDKEGMFEKEEGRKETTIKQEKGNTLSTDEQKRLETEKKVAANDNYVEPSSTVLVKVGEQASTVMVVEDRAGEEDSNEQGVQGEAVDERPKNGALGIPASKTRKRKKVALSYVGTSAAARKRNEDKTSVAHQVEDALSKEEQDKKAVLNEEDNANQEMKITGLTIPTASIAVAVETANDDSIKEKRADRDKVDKSLNKKNKKRKKRNKAQVTVAEAAGTAQVGADKKLSVEKEHAGMIFMCSAETKEDCYRYKVFGMPAGKKETVAKIYKGMKLFLYDIDLKLLYGIYIATGKGGYNIQSKAFNSAFPSQVRFKVLKDYLPLPEEKFKAAIKANYYKKKFRLELSAEQVKQLSKLFVEATKASKRANGRATSKRVPQDYTSRDTGRKRFKGMVSRPLVEEDVRIFPGSVATHEMEREDYASRVPRWAPFPPHGGAGLPGQAPLHLYSSPPRHTALPSLPPPAYVYERDANYYRREVPMEAYGYGAEVQLPPPDHRVPHNNPYYYHFHGEPAQYHDTRDAVSLPWGGYRDPAAPPPYRY</sequence>
<dbReference type="SMART" id="SM00767">
    <property type="entry name" value="DCD"/>
    <property type="match status" value="1"/>
</dbReference>
<evidence type="ECO:0000313" key="5">
    <source>
        <dbReference type="Proteomes" id="UP000652761"/>
    </source>
</evidence>
<dbReference type="AlphaFoldDB" id="A0A843VGH6"/>
<evidence type="ECO:0000256" key="1">
    <source>
        <dbReference type="SAM" id="Coils"/>
    </source>
</evidence>
<organism evidence="4 5">
    <name type="scientific">Colocasia esculenta</name>
    <name type="common">Wild taro</name>
    <name type="synonym">Arum esculentum</name>
    <dbReference type="NCBI Taxonomy" id="4460"/>
    <lineage>
        <taxon>Eukaryota</taxon>
        <taxon>Viridiplantae</taxon>
        <taxon>Streptophyta</taxon>
        <taxon>Embryophyta</taxon>
        <taxon>Tracheophyta</taxon>
        <taxon>Spermatophyta</taxon>
        <taxon>Magnoliopsida</taxon>
        <taxon>Liliopsida</taxon>
        <taxon>Araceae</taxon>
        <taxon>Aroideae</taxon>
        <taxon>Colocasieae</taxon>
        <taxon>Colocasia</taxon>
    </lineage>
</organism>
<dbReference type="PANTHER" id="PTHR46444">
    <property type="entry name" value="DCD (DEVELOPMENT AND CELL DEATH) DOMAIN PROTEIN-RELATED"/>
    <property type="match status" value="1"/>
</dbReference>
<protein>
    <recommendedName>
        <fullName evidence="3">DCD domain-containing protein</fullName>
    </recommendedName>
</protein>
<proteinExistence type="predicted"/>
<keyword evidence="1" id="KW-0175">Coiled coil</keyword>
<dbReference type="InterPro" id="IPR013989">
    <property type="entry name" value="Dev_and_cell_death_domain"/>
</dbReference>
<dbReference type="PANTHER" id="PTHR46444:SF11">
    <property type="entry name" value="DCD DOMAIN-CONTAINING PROTEIN"/>
    <property type="match status" value="1"/>
</dbReference>
<feature type="domain" description="DCD" evidence="3">
    <location>
        <begin position="317"/>
        <end position="443"/>
    </location>
</feature>
<dbReference type="Pfam" id="PF10539">
    <property type="entry name" value="Dev_Cell_Death"/>
    <property type="match status" value="1"/>
</dbReference>
<feature type="coiled-coil region" evidence="1">
    <location>
        <begin position="215"/>
        <end position="242"/>
    </location>
</feature>
<dbReference type="EMBL" id="NMUH01001746">
    <property type="protein sequence ID" value="MQL95055.1"/>
    <property type="molecule type" value="Genomic_DNA"/>
</dbReference>
<dbReference type="Proteomes" id="UP000652761">
    <property type="component" value="Unassembled WGS sequence"/>
</dbReference>
<reference evidence="4" key="1">
    <citation type="submission" date="2017-07" db="EMBL/GenBank/DDBJ databases">
        <title>Taro Niue Genome Assembly and Annotation.</title>
        <authorList>
            <person name="Atibalentja N."/>
            <person name="Keating K."/>
            <person name="Fields C.J."/>
        </authorList>
    </citation>
    <scope>NUCLEOTIDE SEQUENCE</scope>
    <source>
        <strain evidence="4">Niue_2</strain>
        <tissue evidence="4">Leaf</tissue>
    </source>
</reference>
<dbReference type="OrthoDB" id="786591at2759"/>
<name>A0A843VGH6_COLES</name>
<feature type="compositionally biased region" description="Basic and acidic residues" evidence="2">
    <location>
        <begin position="90"/>
        <end position="107"/>
    </location>
</feature>
<feature type="compositionally biased region" description="Basic and acidic residues" evidence="2">
    <location>
        <begin position="265"/>
        <end position="281"/>
    </location>
</feature>
<accession>A0A843VGH6</accession>
<dbReference type="SMR" id="A0A843VGH6"/>
<evidence type="ECO:0000313" key="4">
    <source>
        <dbReference type="EMBL" id="MQL95055.1"/>
    </source>
</evidence>
<dbReference type="PROSITE" id="PS51222">
    <property type="entry name" value="DCD"/>
    <property type="match status" value="1"/>
</dbReference>
<feature type="region of interest" description="Disordered" evidence="2">
    <location>
        <begin position="263"/>
        <end position="297"/>
    </location>
</feature>
<evidence type="ECO:0000256" key="2">
    <source>
        <dbReference type="SAM" id="MobiDB-lite"/>
    </source>
</evidence>
<keyword evidence="5" id="KW-1185">Reference proteome</keyword>
<comment type="caution">
    <text evidence="4">The sequence shown here is derived from an EMBL/GenBank/DDBJ whole genome shotgun (WGS) entry which is preliminary data.</text>
</comment>
<feature type="compositionally biased region" description="Basic residues" evidence="2">
    <location>
        <begin position="282"/>
        <end position="293"/>
    </location>
</feature>
<feature type="region of interest" description="Disordered" evidence="2">
    <location>
        <begin position="90"/>
        <end position="113"/>
    </location>
</feature>